<evidence type="ECO:0000256" key="2">
    <source>
        <dbReference type="ARBA" id="ARBA00008473"/>
    </source>
</evidence>
<protein>
    <recommendedName>
        <fullName evidence="12">t-SNARE coiled-coil homology domain-containing protein</fullName>
    </recommendedName>
</protein>
<dbReference type="PANTHER" id="PTHR21094">
    <property type="entry name" value="GOS-28 SNARE- RELATED"/>
    <property type="match status" value="1"/>
</dbReference>
<evidence type="ECO:0000256" key="1">
    <source>
        <dbReference type="ARBA" id="ARBA00004409"/>
    </source>
</evidence>
<sequence length="204" mass="22727">MANSQPFLSDLNTSRGSPTIEMIFILYWQSLERSWISLFPDIEGLYLQNLLCFSLQANYGMTRERKIPEHQGSNLMQGGNEIMAQELCSPSHQLISTNLSSYFMSASGSMSPGVQVLRERASIHGSISHIDEVIGQAQATRAVLGSQRSLFSDVQGKVKNLGDKFPVIRGLLGSIRRRRSRDTLILSAVIAACTLFLIIYWLSK</sequence>
<evidence type="ECO:0000256" key="3">
    <source>
        <dbReference type="ARBA" id="ARBA00022448"/>
    </source>
</evidence>
<evidence type="ECO:0000256" key="8">
    <source>
        <dbReference type="ARBA" id="ARBA00023136"/>
    </source>
</evidence>
<comment type="similarity">
    <text evidence="2">Belongs to the GOSR1 family.</text>
</comment>
<keyword evidence="4 9" id="KW-0812">Transmembrane</keyword>
<gene>
    <name evidence="10" type="ORF">DY000_02002516</name>
</gene>
<keyword evidence="8 9" id="KW-0472">Membrane</keyword>
<name>A0ABQ7C254_BRACR</name>
<dbReference type="Proteomes" id="UP000266723">
    <property type="component" value="Unassembled WGS sequence"/>
</dbReference>
<dbReference type="InterPro" id="IPR023601">
    <property type="entry name" value="Golgi_SNAP_su1"/>
</dbReference>
<keyword evidence="11" id="KW-1185">Reference proteome</keyword>
<evidence type="ECO:0000256" key="5">
    <source>
        <dbReference type="ARBA" id="ARBA00022927"/>
    </source>
</evidence>
<comment type="subcellular location">
    <subcellularLocation>
        <location evidence="1">Golgi apparatus membrane</location>
        <topology evidence="1">Single-pass type IV membrane protein</topology>
    </subcellularLocation>
</comment>
<evidence type="ECO:0000256" key="6">
    <source>
        <dbReference type="ARBA" id="ARBA00022989"/>
    </source>
</evidence>
<dbReference type="PANTHER" id="PTHR21094:SF2">
    <property type="entry name" value="GOLGI SNAP RECEPTOR COMPLEX MEMBER 1"/>
    <property type="match status" value="1"/>
</dbReference>
<keyword evidence="6 9" id="KW-1133">Transmembrane helix</keyword>
<dbReference type="Pfam" id="PF12352">
    <property type="entry name" value="V-SNARE_C"/>
    <property type="match status" value="1"/>
</dbReference>
<keyword evidence="7" id="KW-0333">Golgi apparatus</keyword>
<evidence type="ECO:0000313" key="11">
    <source>
        <dbReference type="Proteomes" id="UP000266723"/>
    </source>
</evidence>
<organism evidence="10 11">
    <name type="scientific">Brassica cretica</name>
    <name type="common">Mustard</name>
    <dbReference type="NCBI Taxonomy" id="69181"/>
    <lineage>
        <taxon>Eukaryota</taxon>
        <taxon>Viridiplantae</taxon>
        <taxon>Streptophyta</taxon>
        <taxon>Embryophyta</taxon>
        <taxon>Tracheophyta</taxon>
        <taxon>Spermatophyta</taxon>
        <taxon>Magnoliopsida</taxon>
        <taxon>eudicotyledons</taxon>
        <taxon>Gunneridae</taxon>
        <taxon>Pentapetalae</taxon>
        <taxon>rosids</taxon>
        <taxon>malvids</taxon>
        <taxon>Brassicales</taxon>
        <taxon>Brassicaceae</taxon>
        <taxon>Brassiceae</taxon>
        <taxon>Brassica</taxon>
    </lineage>
</organism>
<dbReference type="EMBL" id="QGKV02000832">
    <property type="protein sequence ID" value="KAF3545723.1"/>
    <property type="molecule type" value="Genomic_DNA"/>
</dbReference>
<evidence type="ECO:0000256" key="9">
    <source>
        <dbReference type="SAM" id="Phobius"/>
    </source>
</evidence>
<keyword evidence="3" id="KW-0813">Transport</keyword>
<proteinExistence type="inferred from homology"/>
<comment type="caution">
    <text evidence="10">The sequence shown here is derived from an EMBL/GenBank/DDBJ whole genome shotgun (WGS) entry which is preliminary data.</text>
</comment>
<evidence type="ECO:0000256" key="4">
    <source>
        <dbReference type="ARBA" id="ARBA00022692"/>
    </source>
</evidence>
<reference evidence="10 11" key="1">
    <citation type="journal article" date="2020" name="BMC Genomics">
        <title>Intraspecific diversification of the crop wild relative Brassica cretica Lam. using demographic model selection.</title>
        <authorList>
            <person name="Kioukis A."/>
            <person name="Michalopoulou V.A."/>
            <person name="Briers L."/>
            <person name="Pirintsos S."/>
            <person name="Studholme D.J."/>
            <person name="Pavlidis P."/>
            <person name="Sarris P.F."/>
        </authorList>
    </citation>
    <scope>NUCLEOTIDE SEQUENCE [LARGE SCALE GENOMIC DNA]</scope>
    <source>
        <strain evidence="11">cv. PFS-1207/04</strain>
    </source>
</reference>
<evidence type="ECO:0000313" key="10">
    <source>
        <dbReference type="EMBL" id="KAF3545723.1"/>
    </source>
</evidence>
<evidence type="ECO:0008006" key="12">
    <source>
        <dbReference type="Google" id="ProtNLM"/>
    </source>
</evidence>
<accession>A0ABQ7C254</accession>
<feature type="transmembrane region" description="Helical" evidence="9">
    <location>
        <begin position="184"/>
        <end position="203"/>
    </location>
</feature>
<keyword evidence="5" id="KW-0653">Protein transport</keyword>
<evidence type="ECO:0000256" key="7">
    <source>
        <dbReference type="ARBA" id="ARBA00023034"/>
    </source>
</evidence>